<accession>A0ABD2MDK7</accession>
<gene>
    <name evidence="2" type="ORF">niasHT_009714</name>
</gene>
<organism evidence="2 3">
    <name type="scientific">Heterodera trifolii</name>
    <dbReference type="NCBI Taxonomy" id="157864"/>
    <lineage>
        <taxon>Eukaryota</taxon>
        <taxon>Metazoa</taxon>
        <taxon>Ecdysozoa</taxon>
        <taxon>Nematoda</taxon>
        <taxon>Chromadorea</taxon>
        <taxon>Rhabditida</taxon>
        <taxon>Tylenchina</taxon>
        <taxon>Tylenchomorpha</taxon>
        <taxon>Tylenchoidea</taxon>
        <taxon>Heteroderidae</taxon>
        <taxon>Heteroderinae</taxon>
        <taxon>Heterodera</taxon>
    </lineage>
</organism>
<feature type="compositionally biased region" description="Polar residues" evidence="1">
    <location>
        <begin position="148"/>
        <end position="162"/>
    </location>
</feature>
<evidence type="ECO:0000313" key="2">
    <source>
        <dbReference type="EMBL" id="KAL3125581.1"/>
    </source>
</evidence>
<proteinExistence type="predicted"/>
<feature type="region of interest" description="Disordered" evidence="1">
    <location>
        <begin position="104"/>
        <end position="162"/>
    </location>
</feature>
<evidence type="ECO:0000313" key="3">
    <source>
        <dbReference type="Proteomes" id="UP001620626"/>
    </source>
</evidence>
<feature type="region of interest" description="Disordered" evidence="1">
    <location>
        <begin position="222"/>
        <end position="248"/>
    </location>
</feature>
<dbReference type="AlphaFoldDB" id="A0ABD2MDK7"/>
<feature type="compositionally biased region" description="Basic and acidic residues" evidence="1">
    <location>
        <begin position="222"/>
        <end position="241"/>
    </location>
</feature>
<dbReference type="EMBL" id="JBICBT010000029">
    <property type="protein sequence ID" value="KAL3125581.1"/>
    <property type="molecule type" value="Genomic_DNA"/>
</dbReference>
<reference evidence="2 3" key="1">
    <citation type="submission" date="2024-10" db="EMBL/GenBank/DDBJ databases">
        <authorList>
            <person name="Kim D."/>
        </authorList>
    </citation>
    <scope>NUCLEOTIDE SEQUENCE [LARGE SCALE GENOMIC DNA]</scope>
    <source>
        <strain evidence="2">BH-2024</strain>
    </source>
</reference>
<feature type="compositionally biased region" description="Basic and acidic residues" evidence="1">
    <location>
        <begin position="135"/>
        <end position="146"/>
    </location>
</feature>
<comment type="caution">
    <text evidence="2">The sequence shown here is derived from an EMBL/GenBank/DDBJ whole genome shotgun (WGS) entry which is preliminary data.</text>
</comment>
<dbReference type="Proteomes" id="UP001620626">
    <property type="component" value="Unassembled WGS sequence"/>
</dbReference>
<sequence length="288" mass="32845">MINEISAKIGETQIFLNENKNGINEKQIEKTSKELEKKIELLKILKQISEEIDQILVQENQDDAQEEEGRKLYEKVKKIQSEFEELELGEQQKQQHLFSDVEFGSEDSNEFEKDKTFGLGNQNGQNVEFSGSGPDQKKQTDNKDYDQYPSSSNETDHSNSVADRNQSCAKYGDQMINDHNQQIGSDAEIGASSSKNCGTVPNPPFVNLFRLFLLKADMEKLKSNDKKEKESKNKDKSKEQKTNSIDDSTAVLNDLSQMHVQIMEKLAMVREEFCQKLNGILSITVLFF</sequence>
<protein>
    <submittedName>
        <fullName evidence="2">Uncharacterized protein</fullName>
    </submittedName>
</protein>
<name>A0ABD2MDK7_9BILA</name>
<feature type="compositionally biased region" description="Polar residues" evidence="1">
    <location>
        <begin position="119"/>
        <end position="129"/>
    </location>
</feature>
<keyword evidence="3" id="KW-1185">Reference proteome</keyword>
<evidence type="ECO:0000256" key="1">
    <source>
        <dbReference type="SAM" id="MobiDB-lite"/>
    </source>
</evidence>